<evidence type="ECO:0000313" key="1">
    <source>
        <dbReference type="EMBL" id="KAJ7997551.1"/>
    </source>
</evidence>
<sequence length="61" mass="6864">VPPLWGGYLGRTQSREINRCTRTFAHKHPWLVLEVSRRMSSISGSILYPGCISVVSTSVYI</sequence>
<feature type="non-terminal residue" evidence="1">
    <location>
        <position position="1"/>
    </location>
</feature>
<evidence type="ECO:0000313" key="2">
    <source>
        <dbReference type="Proteomes" id="UP001157502"/>
    </source>
</evidence>
<accession>A0ACC2G1V3</accession>
<name>A0ACC2G1V3_DALPE</name>
<keyword evidence="2" id="KW-1185">Reference proteome</keyword>
<dbReference type="Proteomes" id="UP001157502">
    <property type="component" value="Chromosome 19"/>
</dbReference>
<proteinExistence type="predicted"/>
<gene>
    <name evidence="1" type="ORF">DPEC_G00230180</name>
</gene>
<dbReference type="EMBL" id="CM055746">
    <property type="protein sequence ID" value="KAJ7997551.1"/>
    <property type="molecule type" value="Genomic_DNA"/>
</dbReference>
<comment type="caution">
    <text evidence="1">The sequence shown here is derived from an EMBL/GenBank/DDBJ whole genome shotgun (WGS) entry which is preliminary data.</text>
</comment>
<organism evidence="1 2">
    <name type="scientific">Dallia pectoralis</name>
    <name type="common">Alaska blackfish</name>
    <dbReference type="NCBI Taxonomy" id="75939"/>
    <lineage>
        <taxon>Eukaryota</taxon>
        <taxon>Metazoa</taxon>
        <taxon>Chordata</taxon>
        <taxon>Craniata</taxon>
        <taxon>Vertebrata</taxon>
        <taxon>Euteleostomi</taxon>
        <taxon>Actinopterygii</taxon>
        <taxon>Neopterygii</taxon>
        <taxon>Teleostei</taxon>
        <taxon>Protacanthopterygii</taxon>
        <taxon>Esociformes</taxon>
        <taxon>Umbridae</taxon>
        <taxon>Dallia</taxon>
    </lineage>
</organism>
<reference evidence="1" key="1">
    <citation type="submission" date="2021-05" db="EMBL/GenBank/DDBJ databases">
        <authorList>
            <person name="Pan Q."/>
            <person name="Jouanno E."/>
            <person name="Zahm M."/>
            <person name="Klopp C."/>
            <person name="Cabau C."/>
            <person name="Louis A."/>
            <person name="Berthelot C."/>
            <person name="Parey E."/>
            <person name="Roest Crollius H."/>
            <person name="Montfort J."/>
            <person name="Robinson-Rechavi M."/>
            <person name="Bouchez O."/>
            <person name="Lampietro C."/>
            <person name="Lopez Roques C."/>
            <person name="Donnadieu C."/>
            <person name="Postlethwait J."/>
            <person name="Bobe J."/>
            <person name="Dillon D."/>
            <person name="Chandos A."/>
            <person name="von Hippel F."/>
            <person name="Guiguen Y."/>
        </authorList>
    </citation>
    <scope>NUCLEOTIDE SEQUENCE</scope>
    <source>
        <strain evidence="1">YG-Jan2019</strain>
    </source>
</reference>
<protein>
    <submittedName>
        <fullName evidence="1">Uncharacterized protein</fullName>
    </submittedName>
</protein>